<organism evidence="1 2">
    <name type="scientific">Lasiodiplodia mahajangana</name>
    <dbReference type="NCBI Taxonomy" id="1108764"/>
    <lineage>
        <taxon>Eukaryota</taxon>
        <taxon>Fungi</taxon>
        <taxon>Dikarya</taxon>
        <taxon>Ascomycota</taxon>
        <taxon>Pezizomycotina</taxon>
        <taxon>Dothideomycetes</taxon>
        <taxon>Dothideomycetes incertae sedis</taxon>
        <taxon>Botryosphaeriales</taxon>
        <taxon>Botryosphaeriaceae</taxon>
        <taxon>Lasiodiplodia</taxon>
    </lineage>
</organism>
<name>A0ACC2IYM5_9PEZI</name>
<gene>
    <name evidence="1" type="ORF">O1611_g10408</name>
</gene>
<dbReference type="EMBL" id="JAPUUL010004145">
    <property type="protein sequence ID" value="KAJ8120274.1"/>
    <property type="molecule type" value="Genomic_DNA"/>
</dbReference>
<sequence>MRIKDPLAFEGHRSPVMDMLEKHRPNLCHYAEIYKKIHQNPELSCQEREVARIAADHLGSLNIPVHRYIGGYGLVGVLENGRGCTVMLRSELDALPVLENTGLPYASTRRLVDTDGKDKPVMHACGHDMHIASLLAAAELLIASRAEWTGRVLFLFQPNEERGGGARAMVDDGLYSEGIVPVPDVLLGQHVVNAKAGSFQLGAGYALAGKRTFKILIHGRGGHVSNPQFCIDPVVIACFIVIRLQTIVSRETDPNKTLVITCGRIKAGDAPNVIPDSAEMSVDIRAYAADVLEHAVEAVKRIVMAESAASGTKEKPEIFEIERVPPLINNAEAMGRLERQFKMVFGDDAVDKLAPDMASDDFSVLAPEGVPYAYWTLGSTDPDVWDGHERNGTLDELPVNHSPHFAPAITPTLKAAVDAWAAAALAFLVTNESIED</sequence>
<reference evidence="1" key="1">
    <citation type="submission" date="2022-12" db="EMBL/GenBank/DDBJ databases">
        <title>Genome Sequence of Lasiodiplodia mahajangana.</title>
        <authorList>
            <person name="Buettner E."/>
        </authorList>
    </citation>
    <scope>NUCLEOTIDE SEQUENCE</scope>
    <source>
        <strain evidence="1">VT137</strain>
    </source>
</reference>
<protein>
    <submittedName>
        <fullName evidence="1">Uncharacterized protein</fullName>
    </submittedName>
</protein>
<keyword evidence="2" id="KW-1185">Reference proteome</keyword>
<proteinExistence type="predicted"/>
<dbReference type="Proteomes" id="UP001153332">
    <property type="component" value="Unassembled WGS sequence"/>
</dbReference>
<evidence type="ECO:0000313" key="1">
    <source>
        <dbReference type="EMBL" id="KAJ8120274.1"/>
    </source>
</evidence>
<accession>A0ACC2IYM5</accession>
<evidence type="ECO:0000313" key="2">
    <source>
        <dbReference type="Proteomes" id="UP001153332"/>
    </source>
</evidence>
<comment type="caution">
    <text evidence="1">The sequence shown here is derived from an EMBL/GenBank/DDBJ whole genome shotgun (WGS) entry which is preliminary data.</text>
</comment>